<keyword evidence="1" id="KW-1133">Transmembrane helix</keyword>
<evidence type="ECO:0000256" key="1">
    <source>
        <dbReference type="SAM" id="Phobius"/>
    </source>
</evidence>
<name>A0A2A4JUM9_HELVI</name>
<dbReference type="EMBL" id="NWSH01000546">
    <property type="protein sequence ID" value="PCG75747.1"/>
    <property type="molecule type" value="Genomic_DNA"/>
</dbReference>
<dbReference type="PANTHER" id="PTHR36694:SF11">
    <property type="entry name" value="LP21121P-RELATED"/>
    <property type="match status" value="1"/>
</dbReference>
<dbReference type="InterPro" id="IPR031720">
    <property type="entry name" value="DUF4728"/>
</dbReference>
<accession>A0A2A4JUM9</accession>
<feature type="transmembrane region" description="Helical" evidence="1">
    <location>
        <begin position="103"/>
        <end position="127"/>
    </location>
</feature>
<keyword evidence="1" id="KW-0812">Transmembrane</keyword>
<protein>
    <submittedName>
        <fullName evidence="2">Uncharacterized protein</fullName>
    </submittedName>
</protein>
<reference evidence="2" key="1">
    <citation type="submission" date="2017-09" db="EMBL/GenBank/DDBJ databases">
        <title>Contemporary evolution of a Lepidopteran species, Heliothis virescens, in response to modern agricultural practices.</title>
        <authorList>
            <person name="Fritz M.L."/>
            <person name="Deyonke A.M."/>
            <person name="Papanicolaou A."/>
            <person name="Micinski S."/>
            <person name="Westbrook J."/>
            <person name="Gould F."/>
        </authorList>
    </citation>
    <scope>NUCLEOTIDE SEQUENCE [LARGE SCALE GENOMIC DNA]</scope>
    <source>
        <strain evidence="2">HvINT-</strain>
        <tissue evidence="2">Whole body</tissue>
    </source>
</reference>
<evidence type="ECO:0000313" key="2">
    <source>
        <dbReference type="EMBL" id="PCG75747.1"/>
    </source>
</evidence>
<sequence length="185" mass="21150">MYSKMPFSLENIPRQRSFGCLSLKFGCIFSGLLIILYTVLALAQCLASLDKQIPGFVNMDNLESVMMYCFAIGVIIAHIITLILTTIMMVGALREKAYLMKPWVVWTSCIVMANLLLIVFCTVLIMIPSHTDTSEMLMYFVISFLGLIIRIYMLMLVASYYMDLEEEKIERLRTLLNTDTWHSTA</sequence>
<gene>
    <name evidence="2" type="ORF">B5V51_11048</name>
</gene>
<dbReference type="PANTHER" id="PTHR36694">
    <property type="entry name" value="PASIFLORA 1, ISOFORM A-RELATED"/>
    <property type="match status" value="1"/>
</dbReference>
<organism evidence="2">
    <name type="scientific">Heliothis virescens</name>
    <name type="common">Tobacco budworm moth</name>
    <dbReference type="NCBI Taxonomy" id="7102"/>
    <lineage>
        <taxon>Eukaryota</taxon>
        <taxon>Metazoa</taxon>
        <taxon>Ecdysozoa</taxon>
        <taxon>Arthropoda</taxon>
        <taxon>Hexapoda</taxon>
        <taxon>Insecta</taxon>
        <taxon>Pterygota</taxon>
        <taxon>Neoptera</taxon>
        <taxon>Endopterygota</taxon>
        <taxon>Lepidoptera</taxon>
        <taxon>Glossata</taxon>
        <taxon>Ditrysia</taxon>
        <taxon>Noctuoidea</taxon>
        <taxon>Noctuidae</taxon>
        <taxon>Heliothinae</taxon>
        <taxon>Heliothis</taxon>
    </lineage>
</organism>
<proteinExistence type="predicted"/>
<keyword evidence="1" id="KW-0472">Membrane</keyword>
<feature type="transmembrane region" description="Helical" evidence="1">
    <location>
        <begin position="65"/>
        <end position="91"/>
    </location>
</feature>
<dbReference type="Pfam" id="PF15860">
    <property type="entry name" value="DUF4728"/>
    <property type="match status" value="1"/>
</dbReference>
<comment type="caution">
    <text evidence="2">The sequence shown here is derived from an EMBL/GenBank/DDBJ whole genome shotgun (WGS) entry which is preliminary data.</text>
</comment>
<dbReference type="AlphaFoldDB" id="A0A2A4JUM9"/>
<feature type="transmembrane region" description="Helical" evidence="1">
    <location>
        <begin position="139"/>
        <end position="162"/>
    </location>
</feature>